<gene>
    <name evidence="2" type="ORF">GKQ51_06530</name>
</gene>
<sequence length="48" mass="4943">MSARPGAAGQQLAVGEQVEGEGDHHRAEEDGLGILQQAVALLLGIGHR</sequence>
<organism evidence="2 3">
    <name type="scientific">Azotobacter chroococcum</name>
    <dbReference type="NCBI Taxonomy" id="353"/>
    <lineage>
        <taxon>Bacteria</taxon>
        <taxon>Pseudomonadati</taxon>
        <taxon>Pseudomonadota</taxon>
        <taxon>Gammaproteobacteria</taxon>
        <taxon>Pseudomonadales</taxon>
        <taxon>Pseudomonadaceae</taxon>
        <taxon>Azotobacter</taxon>
    </lineage>
</organism>
<evidence type="ECO:0000256" key="1">
    <source>
        <dbReference type="SAM" id="MobiDB-lite"/>
    </source>
</evidence>
<evidence type="ECO:0000313" key="3">
    <source>
        <dbReference type="Proteomes" id="UP000596192"/>
    </source>
</evidence>
<accession>A0AAP9YET9</accession>
<proteinExistence type="predicted"/>
<dbReference type="Proteomes" id="UP000596192">
    <property type="component" value="Chromosome"/>
</dbReference>
<dbReference type="RefSeq" id="WP_198867476.1">
    <property type="nucleotide sequence ID" value="NZ_CP066310.1"/>
</dbReference>
<protein>
    <submittedName>
        <fullName evidence="2">Uncharacterized protein</fullName>
    </submittedName>
</protein>
<name>A0AAP9YET9_9GAMM</name>
<feature type="region of interest" description="Disordered" evidence="1">
    <location>
        <begin position="1"/>
        <end position="30"/>
    </location>
</feature>
<evidence type="ECO:0000313" key="2">
    <source>
        <dbReference type="EMBL" id="QQE89972.1"/>
    </source>
</evidence>
<dbReference type="AlphaFoldDB" id="A0AAP9YET9"/>
<reference evidence="2 3" key="1">
    <citation type="submission" date="2020-12" db="EMBL/GenBank/DDBJ databases">
        <title>Genomic Analysis and Response surface optimization of nitrogen-fixing conditions for A. chroococcum strain HR1, Isolation from rhizosphere soil.</title>
        <authorList>
            <person name="Li J."/>
            <person name="Yang H."/>
            <person name="Liu H."/>
            <person name="Wang C."/>
            <person name="Tian Y."/>
            <person name="Lu X.Y."/>
        </authorList>
    </citation>
    <scope>NUCLEOTIDE SEQUENCE [LARGE SCALE GENOMIC DNA]</scope>
    <source>
        <strain evidence="2 3">HR1</strain>
    </source>
</reference>
<dbReference type="EMBL" id="CP066310">
    <property type="protein sequence ID" value="QQE89972.1"/>
    <property type="molecule type" value="Genomic_DNA"/>
</dbReference>